<evidence type="ECO:0000313" key="1">
    <source>
        <dbReference type="EMBL" id="PWN51907.1"/>
    </source>
</evidence>
<dbReference type="EMBL" id="KZ819809">
    <property type="protein sequence ID" value="PWN51907.1"/>
    <property type="molecule type" value="Genomic_DNA"/>
</dbReference>
<organism evidence="1 2">
    <name type="scientific">Violaceomyces palustris</name>
    <dbReference type="NCBI Taxonomy" id="1673888"/>
    <lineage>
        <taxon>Eukaryota</taxon>
        <taxon>Fungi</taxon>
        <taxon>Dikarya</taxon>
        <taxon>Basidiomycota</taxon>
        <taxon>Ustilaginomycotina</taxon>
        <taxon>Ustilaginomycetes</taxon>
        <taxon>Violaceomycetales</taxon>
        <taxon>Violaceomycetaceae</taxon>
        <taxon>Violaceomyces</taxon>
    </lineage>
</organism>
<name>A0ACD0P1L0_9BASI</name>
<evidence type="ECO:0000313" key="2">
    <source>
        <dbReference type="Proteomes" id="UP000245626"/>
    </source>
</evidence>
<gene>
    <name evidence="1" type="ORF">IE53DRAFT_385711</name>
</gene>
<dbReference type="Proteomes" id="UP000245626">
    <property type="component" value="Unassembled WGS sequence"/>
</dbReference>
<sequence length="118" mass="12393">MELLPYVLLALALARVDVGALPIAAPAGQFGQDRAPFEEFKEDSLSKRSLFGSFFKDDQKIVPVLEQIDHAPAPAEPSRRRTSCGPSSAGGSSGPSGAGAPGSSHHNCQNFGFPEDDP</sequence>
<keyword evidence="2" id="KW-1185">Reference proteome</keyword>
<accession>A0ACD0P1L0</accession>
<reference evidence="1 2" key="1">
    <citation type="journal article" date="2018" name="Mol. Biol. Evol.">
        <title>Broad Genomic Sampling Reveals a Smut Pathogenic Ancestry of the Fungal Clade Ustilaginomycotina.</title>
        <authorList>
            <person name="Kijpornyongpan T."/>
            <person name="Mondo S.J."/>
            <person name="Barry K."/>
            <person name="Sandor L."/>
            <person name="Lee J."/>
            <person name="Lipzen A."/>
            <person name="Pangilinan J."/>
            <person name="LaButti K."/>
            <person name="Hainaut M."/>
            <person name="Henrissat B."/>
            <person name="Grigoriev I.V."/>
            <person name="Spatafora J.W."/>
            <person name="Aime M.C."/>
        </authorList>
    </citation>
    <scope>NUCLEOTIDE SEQUENCE [LARGE SCALE GENOMIC DNA]</scope>
    <source>
        <strain evidence="1 2">SA 807</strain>
    </source>
</reference>
<proteinExistence type="predicted"/>
<protein>
    <submittedName>
        <fullName evidence="1">Uncharacterized protein</fullName>
    </submittedName>
</protein>